<evidence type="ECO:0000256" key="1">
    <source>
        <dbReference type="SAM" id="MobiDB-lite"/>
    </source>
</evidence>
<evidence type="ECO:0000313" key="2">
    <source>
        <dbReference type="EMBL" id="KAF4488956.1"/>
    </source>
</evidence>
<organism evidence="2 3">
    <name type="scientific">Colletotrichum fructicola (strain Nara gc5)</name>
    <name type="common">Anthracnose fungus</name>
    <name type="synonym">Colletotrichum gloeosporioides (strain Nara gc5)</name>
    <dbReference type="NCBI Taxonomy" id="1213859"/>
    <lineage>
        <taxon>Eukaryota</taxon>
        <taxon>Fungi</taxon>
        <taxon>Dikarya</taxon>
        <taxon>Ascomycota</taxon>
        <taxon>Pezizomycotina</taxon>
        <taxon>Sordariomycetes</taxon>
        <taxon>Hypocreomycetidae</taxon>
        <taxon>Glomerellales</taxon>
        <taxon>Glomerellaceae</taxon>
        <taxon>Colletotrichum</taxon>
        <taxon>Colletotrichum gloeosporioides species complex</taxon>
    </lineage>
</organism>
<feature type="compositionally biased region" description="Basic and acidic residues" evidence="1">
    <location>
        <begin position="49"/>
        <end position="61"/>
    </location>
</feature>
<proteinExistence type="predicted"/>
<feature type="region of interest" description="Disordered" evidence="1">
    <location>
        <begin position="87"/>
        <end position="110"/>
    </location>
</feature>
<evidence type="ECO:0008006" key="4">
    <source>
        <dbReference type="Google" id="ProtNLM"/>
    </source>
</evidence>
<feature type="region of interest" description="Disordered" evidence="1">
    <location>
        <begin position="209"/>
        <end position="230"/>
    </location>
</feature>
<dbReference type="GeneID" id="43606222"/>
<comment type="caution">
    <text evidence="2">The sequence shown here is derived from an EMBL/GenBank/DDBJ whole genome shotgun (WGS) entry which is preliminary data.</text>
</comment>
<sequence>MLVLRLTSQGLNPGLAQERVIRAINNRIIKNLNNSSTLVDESPPNTQKRGRDTSKCSDRQPTKKKAQVALLPPRGNKQAPGDLIVNNGSIPEDNSVLEDDSILEDDSDNVSTKTVRAATKATKPPKPPSYTVALSNILDKTTMSQMHANLVQDLTGLPVRITRSAKQEVISTLKLEKQAFALTSSYFSHLRAQNSTRVYALRTHRISAFSPPSESQQSQKTWKSKPCQRNSGAVGRIGKERLSPSKMEALPVETIVEIMRQCDSIGDLLALASTCERFQSTFDKFSPSILQHLRAPGIPDFDDALVVVRATAIIKDYYAKGVLPPKPFPFDQLAHGKSPATLIEYQKVANLIEFLKLIEAEFAHLWRKYLPYIKDDLDDLRRSWEGAFNDSMLKALLMNAVLAGEMAEPFWNAGQKLSDPSDTGAKILQSIEDPGSRHLGGSWQRDESGMTWVTRDHYAEVKDWLNDKDIQYLETYTAYRNDRFTGLSKDLSNTTFGKLAKHFRLENKSADCFLPRVFQTTLRDLQDYAFFEHPVDQENLPYFQSRFNSDSPIKQMVVAILHLGPFLPGKLTRLSPEAHAGRRTVDFVPFGCFNVHTYAFDAVEGDYWEPEFFWGQVGGISLLKAHKPHGVDSGGKFADLTDILSFHRGDLDYIFEKNDEKYNCGYDRRCQAEADWDTRWNRIRCDGDMDW</sequence>
<reference evidence="2 3" key="2">
    <citation type="submission" date="2020-04" db="EMBL/GenBank/DDBJ databases">
        <title>Genome sequencing and assembly of multiple isolates from the Colletotrichum gloeosporioides species complex.</title>
        <authorList>
            <person name="Gan P."/>
            <person name="Shirasu K."/>
        </authorList>
    </citation>
    <scope>NUCLEOTIDE SEQUENCE [LARGE SCALE GENOMIC DNA]</scope>
    <source>
        <strain evidence="2 3">Nara gc5</strain>
    </source>
</reference>
<feature type="compositionally biased region" description="Polar residues" evidence="1">
    <location>
        <begin position="35"/>
        <end position="47"/>
    </location>
</feature>
<dbReference type="RefSeq" id="XP_031880965.2">
    <property type="nucleotide sequence ID" value="XM_032022025.2"/>
</dbReference>
<feature type="region of interest" description="Disordered" evidence="1">
    <location>
        <begin position="35"/>
        <end position="65"/>
    </location>
</feature>
<dbReference type="EMBL" id="ANPB02000002">
    <property type="protein sequence ID" value="KAF4488956.1"/>
    <property type="molecule type" value="Genomic_DNA"/>
</dbReference>
<dbReference type="AlphaFoldDB" id="A0A7J6JF58"/>
<dbReference type="OrthoDB" id="5280464at2759"/>
<name>A0A7J6JF58_COLFN</name>
<feature type="compositionally biased region" description="Polar residues" evidence="1">
    <location>
        <begin position="210"/>
        <end position="230"/>
    </location>
</feature>
<accession>A0A7J6JF58</accession>
<protein>
    <recommendedName>
        <fullName evidence="4">F-box domain-containing protein</fullName>
    </recommendedName>
</protein>
<keyword evidence="3" id="KW-1185">Reference proteome</keyword>
<gene>
    <name evidence="2" type="ORF">CGGC5_v004574</name>
</gene>
<reference evidence="2 3" key="1">
    <citation type="submission" date="2012-08" db="EMBL/GenBank/DDBJ databases">
        <authorList>
            <person name="Gan P.H.P."/>
            <person name="Ikeda K."/>
            <person name="Irieda H."/>
            <person name="Narusaka M."/>
            <person name="O'Connell R.J."/>
            <person name="Narusaka Y."/>
            <person name="Takano Y."/>
            <person name="Kubo Y."/>
            <person name="Shirasu K."/>
        </authorList>
    </citation>
    <scope>NUCLEOTIDE SEQUENCE [LARGE SCALE GENOMIC DNA]</scope>
    <source>
        <strain evidence="2 3">Nara gc5</strain>
    </source>
</reference>
<evidence type="ECO:0000313" key="3">
    <source>
        <dbReference type="Proteomes" id="UP000011096"/>
    </source>
</evidence>
<feature type="compositionally biased region" description="Acidic residues" evidence="1">
    <location>
        <begin position="95"/>
        <end position="108"/>
    </location>
</feature>
<dbReference type="Proteomes" id="UP000011096">
    <property type="component" value="Unassembled WGS sequence"/>
</dbReference>
<dbReference type="InParanoid" id="A0A7J6JF58"/>